<evidence type="ECO:0000313" key="2">
    <source>
        <dbReference type="EMBL" id="KAL3285112.1"/>
    </source>
</evidence>
<feature type="transmembrane region" description="Helical" evidence="1">
    <location>
        <begin position="69"/>
        <end position="89"/>
    </location>
</feature>
<sequence>MYCNATSSFLAIHSKFLKDVYDGSKLYESTVSAIPTVIFLISSFVLVYENFHRYTRRMTSWKSFVCREFGLQSTFFYLTRFWFVIMKLFKWMSTYFENYVETISQPMEVYFNKLFTKFCLFSILTCVSLIPPTIMVIQYCFKENIMPNFLRWAAENRFLRSEMGAAGQLLETAPRLTVPLKRNNTNIPRRTASAEASIWGIESSRVCDADSTRNCRSMVNLIT</sequence>
<keyword evidence="1" id="KW-0472">Membrane</keyword>
<proteinExistence type="predicted"/>
<dbReference type="AlphaFoldDB" id="A0ABD2P2E9"/>
<dbReference type="Proteomes" id="UP001516400">
    <property type="component" value="Unassembled WGS sequence"/>
</dbReference>
<evidence type="ECO:0000313" key="3">
    <source>
        <dbReference type="Proteomes" id="UP001516400"/>
    </source>
</evidence>
<protein>
    <recommendedName>
        <fullName evidence="4">Anoctamin</fullName>
    </recommendedName>
</protein>
<evidence type="ECO:0008006" key="4">
    <source>
        <dbReference type="Google" id="ProtNLM"/>
    </source>
</evidence>
<gene>
    <name evidence="2" type="ORF">HHI36_019236</name>
</gene>
<keyword evidence="3" id="KW-1185">Reference proteome</keyword>
<evidence type="ECO:0000256" key="1">
    <source>
        <dbReference type="SAM" id="Phobius"/>
    </source>
</evidence>
<keyword evidence="1" id="KW-0812">Transmembrane</keyword>
<accession>A0ABD2P2E9</accession>
<keyword evidence="1" id="KW-1133">Transmembrane helix</keyword>
<name>A0ABD2P2E9_9CUCU</name>
<dbReference type="EMBL" id="JABFTP020000165">
    <property type="protein sequence ID" value="KAL3285112.1"/>
    <property type="molecule type" value="Genomic_DNA"/>
</dbReference>
<feature type="transmembrane region" description="Helical" evidence="1">
    <location>
        <begin position="26"/>
        <end position="48"/>
    </location>
</feature>
<organism evidence="2 3">
    <name type="scientific">Cryptolaemus montrouzieri</name>
    <dbReference type="NCBI Taxonomy" id="559131"/>
    <lineage>
        <taxon>Eukaryota</taxon>
        <taxon>Metazoa</taxon>
        <taxon>Ecdysozoa</taxon>
        <taxon>Arthropoda</taxon>
        <taxon>Hexapoda</taxon>
        <taxon>Insecta</taxon>
        <taxon>Pterygota</taxon>
        <taxon>Neoptera</taxon>
        <taxon>Endopterygota</taxon>
        <taxon>Coleoptera</taxon>
        <taxon>Polyphaga</taxon>
        <taxon>Cucujiformia</taxon>
        <taxon>Coccinelloidea</taxon>
        <taxon>Coccinellidae</taxon>
        <taxon>Scymninae</taxon>
        <taxon>Scymnini</taxon>
        <taxon>Cryptolaemus</taxon>
    </lineage>
</organism>
<reference evidence="2 3" key="1">
    <citation type="journal article" date="2021" name="BMC Biol.">
        <title>Horizontally acquired antibacterial genes associated with adaptive radiation of ladybird beetles.</title>
        <authorList>
            <person name="Li H.S."/>
            <person name="Tang X.F."/>
            <person name="Huang Y.H."/>
            <person name="Xu Z.Y."/>
            <person name="Chen M.L."/>
            <person name="Du X.Y."/>
            <person name="Qiu B.Y."/>
            <person name="Chen P.T."/>
            <person name="Zhang W."/>
            <person name="Slipinski A."/>
            <person name="Escalona H.E."/>
            <person name="Waterhouse R.M."/>
            <person name="Zwick A."/>
            <person name="Pang H."/>
        </authorList>
    </citation>
    <scope>NUCLEOTIDE SEQUENCE [LARGE SCALE GENOMIC DNA]</scope>
    <source>
        <strain evidence="2">SYSU2018</strain>
    </source>
</reference>
<feature type="transmembrane region" description="Helical" evidence="1">
    <location>
        <begin position="114"/>
        <end position="141"/>
    </location>
</feature>
<comment type="caution">
    <text evidence="2">The sequence shown here is derived from an EMBL/GenBank/DDBJ whole genome shotgun (WGS) entry which is preliminary data.</text>
</comment>